<dbReference type="PANTHER" id="PTHR10102:SF0">
    <property type="entry name" value="DNA-DIRECTED RNA POLYMERASE, MITOCHONDRIAL"/>
    <property type="match status" value="1"/>
</dbReference>
<keyword evidence="3" id="KW-0240">DNA-directed RNA polymerase</keyword>
<dbReference type="InterPro" id="IPR024075">
    <property type="entry name" value="DNA-dir_RNA_pol_helix_hairp_sf"/>
</dbReference>
<dbReference type="KEGG" id="vg:11538052"/>
<dbReference type="GO" id="GO:0003899">
    <property type="term" value="F:DNA-directed RNA polymerase activity"/>
    <property type="evidence" value="ECO:0007669"/>
    <property type="project" value="UniProtKB-EC"/>
</dbReference>
<dbReference type="EMBL" id="GU071100">
    <property type="protein sequence ID" value="ADP00025.1"/>
    <property type="molecule type" value="Genomic_DNA"/>
</dbReference>
<evidence type="ECO:0000256" key="5">
    <source>
        <dbReference type="ARBA" id="ARBA00022695"/>
    </source>
</evidence>
<dbReference type="OrthoDB" id="309at10239"/>
<evidence type="ECO:0000256" key="2">
    <source>
        <dbReference type="ARBA" id="ARBA00012418"/>
    </source>
</evidence>
<dbReference type="RefSeq" id="YP_005087397.1">
    <property type="nucleotide sequence ID" value="NC_016657.1"/>
</dbReference>
<accession>E3SMD0</accession>
<dbReference type="InterPro" id="IPR002092">
    <property type="entry name" value="DNA-dir_Rpol_phage-type"/>
</dbReference>
<dbReference type="SMART" id="SM01311">
    <property type="entry name" value="RPOL_N"/>
    <property type="match status" value="1"/>
</dbReference>
<evidence type="ECO:0000256" key="1">
    <source>
        <dbReference type="ARBA" id="ARBA00009493"/>
    </source>
</evidence>
<dbReference type="InterPro" id="IPR046950">
    <property type="entry name" value="DNA-dir_Rpol_C_phage-type"/>
</dbReference>
<evidence type="ECO:0000256" key="3">
    <source>
        <dbReference type="ARBA" id="ARBA00022478"/>
    </source>
</evidence>
<gene>
    <name evidence="10" type="ORF">CYOG_00004</name>
</gene>
<dbReference type="Gene3D" id="1.10.1320.10">
    <property type="entry name" value="DNA-directed RNA polymerase, N-terminal domain"/>
    <property type="match status" value="1"/>
</dbReference>
<evidence type="ECO:0000256" key="6">
    <source>
        <dbReference type="ARBA" id="ARBA00023163"/>
    </source>
</evidence>
<keyword evidence="6" id="KW-0804">Transcription</keyword>
<dbReference type="EC" id="2.7.7.6" evidence="2"/>
<dbReference type="InterPro" id="IPR037159">
    <property type="entry name" value="RNA_POL_N_sf"/>
</dbReference>
<protein>
    <recommendedName>
        <fullName evidence="2">DNA-directed RNA polymerase</fullName>
        <ecNumber evidence="2">2.7.7.6</ecNumber>
    </recommendedName>
</protein>
<comment type="similarity">
    <text evidence="1">Belongs to the phage and mitochondrial RNA polymerase family.</text>
</comment>
<dbReference type="PANTHER" id="PTHR10102">
    <property type="entry name" value="DNA-DIRECTED RNA POLYMERASE, MITOCHONDRIAL"/>
    <property type="match status" value="1"/>
</dbReference>
<feature type="domain" description="DNA-directed RNA polymerase N-terminal" evidence="9">
    <location>
        <begin position="8"/>
        <end position="289"/>
    </location>
</feature>
<dbReference type="InterPro" id="IPR043502">
    <property type="entry name" value="DNA/RNA_pol_sf"/>
</dbReference>
<dbReference type="Gene3D" id="1.10.287.260">
    <property type="match status" value="1"/>
</dbReference>
<keyword evidence="11" id="KW-1185">Reference proteome</keyword>
<dbReference type="Gene3D" id="1.10.150.20">
    <property type="entry name" value="5' to 3' exonuclease, C-terminal subdomain"/>
    <property type="match status" value="1"/>
</dbReference>
<reference evidence="10 11" key="1">
    <citation type="submission" date="2009-10" db="EMBL/GenBank/DDBJ databases">
        <title>The Genome Sequence of Cyanophage 9515-10a.</title>
        <authorList>
            <consortium name="The Broad Institute Genome Sequencing Platform"/>
            <person name="Henn M.R."/>
            <person name="Sullivan M.S."/>
            <person name="Osburne M.S."/>
            <person name="Levin J."/>
            <person name="Malboeuf C."/>
            <person name="Casali M."/>
            <person name="Russ C."/>
            <person name="Lennon N."/>
            <person name="Erlich R."/>
            <person name="Young S.K."/>
            <person name="Koehrsen M."/>
            <person name="Yandava C."/>
            <person name="Zeng Q."/>
            <person name="Alvarado L."/>
            <person name="Anderson S."/>
            <person name="Berlin A."/>
            <person name="Borenstein D."/>
            <person name="Chen Z."/>
            <person name="Engels R."/>
            <person name="Freedman E."/>
            <person name="Gellesch M."/>
            <person name="Goldberg J."/>
            <person name="Green L."/>
            <person name="Griggs A."/>
            <person name="Gujja S."/>
            <person name="Heiman D."/>
            <person name="Hepburn T."/>
            <person name="Howarth C."/>
            <person name="Jen D."/>
            <person name="Larson L."/>
            <person name="Lewis B."/>
            <person name="Mehta T."/>
            <person name="Park D."/>
            <person name="Pearson M."/>
            <person name="Roberts A."/>
            <person name="Ryan E."/>
            <person name="Saif S."/>
            <person name="Shea T."/>
            <person name="Shenoy N."/>
            <person name="Sisk P."/>
            <person name="Stolte C."/>
            <person name="Sykes S."/>
            <person name="Walk T."/>
            <person name="White J."/>
            <person name="Yu Q."/>
            <person name="Coleman M.L."/>
            <person name="Huang K.H."/>
            <person name="Weigele P.R."/>
            <person name="DeFrancesco A.S."/>
            <person name="Kern S.E."/>
            <person name="Thompson L.R."/>
            <person name="Fu R."/>
            <person name="Hombeck B."/>
            <person name="Chisholm S.W."/>
            <person name="Haas B."/>
            <person name="Nusbaum C."/>
            <person name="Galagan J."/>
            <person name="Birren B."/>
        </authorList>
    </citation>
    <scope>NUCLEOTIDE SEQUENCE [LARGE SCALE GENOMIC DNA]</scope>
    <source>
        <strain evidence="10">9515-10a</strain>
    </source>
</reference>
<dbReference type="GeneID" id="11538052"/>
<evidence type="ECO:0000256" key="4">
    <source>
        <dbReference type="ARBA" id="ARBA00022679"/>
    </source>
</evidence>
<comment type="catalytic activity">
    <reaction evidence="8">
        <text>RNA(n) + a ribonucleoside 5'-triphosphate = RNA(n+1) + diphosphate</text>
        <dbReference type="Rhea" id="RHEA:21248"/>
        <dbReference type="Rhea" id="RHEA-COMP:14527"/>
        <dbReference type="Rhea" id="RHEA-COMP:17342"/>
        <dbReference type="ChEBI" id="CHEBI:33019"/>
        <dbReference type="ChEBI" id="CHEBI:61557"/>
        <dbReference type="ChEBI" id="CHEBI:140395"/>
        <dbReference type="EC" id="2.7.7.6"/>
    </reaction>
</comment>
<dbReference type="SUPFAM" id="SSF56672">
    <property type="entry name" value="DNA/RNA polymerases"/>
    <property type="match status" value="1"/>
</dbReference>
<dbReference type="GO" id="GO:0006351">
    <property type="term" value="P:DNA-templated transcription"/>
    <property type="evidence" value="ECO:0007669"/>
    <property type="project" value="InterPro"/>
</dbReference>
<dbReference type="Pfam" id="PF00940">
    <property type="entry name" value="RNA_pol"/>
    <property type="match status" value="1"/>
</dbReference>
<dbReference type="GO" id="GO:0003677">
    <property type="term" value="F:DNA binding"/>
    <property type="evidence" value="ECO:0007669"/>
    <property type="project" value="InterPro"/>
</dbReference>
<sequence length="776" mass="88406">MATPSQIKKQCQLEREAISCGRTKLHDSLKKLQEKSYSSASVYGTASITSALPLVISYIEKTKEKIKSGKGGRYYKAFHIYLDDLEPIAIAAIALKVTFDKVFSTKRDADTLTSVCDGIGYALENECKFRWYKECHPGLMNFIEKEHFHGSSGTQQKIRSAQVVFKHCDIEWPKWRKDYRVQLGQWGLLAVMETTGWFFIDKKNTPRKTTKIVSPTEAFNEIRNELIKQAEMFSGIPWPMLTEPNDWSNEKLGGYYYNALMKGHELTRRGKSTLTHGELPLKFLNKLQKVRYRVNNHVLNVAHYCKDKEIKVDKFIPIVPAYKPPPPPDIETNKEAHKKWKKETRNAHNADCLNFKRSVRTRAQLETAEKFKEDVFYLCWSFDYRGRAYPIQAFLTPQDTDFGKALIRFADESPVTQDAEDWLAIQVATTYGLDKATMDERIAWSLDNHELITLIATDPTGCIPEWESADEPWQFMSACHEYYHCIIKKDKTTTGLMVAVDATCSGLQVLAGLAKDQSTASLVNVCPADTPSDAYKAVANEAKKYLPERMHSWMTRSTCKRTVMTIPYNATKDSSRKYIKQSLKEQGIDPTKDELTQVVNAVYQSMDAIVPGPMQVMRWIKQHVGQYIRNGATEVEWVTPSGFTVNQRRDKVNIQRVQLQLLGSIVISLDKGSGTPCPIRHKSSTAPNFIHSLDASILHCSFQQFNEPFTVIHDSVLTRAGDMGTLNRLVRETYTQIFTQDCWLTRFSETIKASEPPPIVGTLDPTVVKDSTYFFC</sequence>
<dbReference type="InterPro" id="IPR029262">
    <property type="entry name" value="RPOL_N"/>
</dbReference>
<dbReference type="Proteomes" id="UP000006529">
    <property type="component" value="Segment"/>
</dbReference>
<dbReference type="PROSITE" id="PS00489">
    <property type="entry name" value="RNA_POL_PHAGE_2"/>
    <property type="match status" value="1"/>
</dbReference>
<dbReference type="GO" id="GO:0000428">
    <property type="term" value="C:DNA-directed RNA polymerase complex"/>
    <property type="evidence" value="ECO:0007669"/>
    <property type="project" value="UniProtKB-KW"/>
</dbReference>
<evidence type="ECO:0000259" key="9">
    <source>
        <dbReference type="SMART" id="SM01311"/>
    </source>
</evidence>
<evidence type="ECO:0000313" key="11">
    <source>
        <dbReference type="Proteomes" id="UP000006529"/>
    </source>
</evidence>
<evidence type="ECO:0000256" key="8">
    <source>
        <dbReference type="ARBA" id="ARBA00048552"/>
    </source>
</evidence>
<evidence type="ECO:0000256" key="7">
    <source>
        <dbReference type="ARBA" id="ARBA00023314"/>
    </source>
</evidence>
<keyword evidence="7" id="KW-1195">Viral transcription</keyword>
<dbReference type="Gene3D" id="1.10.287.280">
    <property type="match status" value="1"/>
</dbReference>
<name>E3SMD0_9CAUD</name>
<keyword evidence="5" id="KW-0548">Nucleotidyltransferase</keyword>
<dbReference type="GO" id="GO:0019083">
    <property type="term" value="P:viral transcription"/>
    <property type="evidence" value="ECO:0007669"/>
    <property type="project" value="UniProtKB-KW"/>
</dbReference>
<keyword evidence="4" id="KW-0808">Transferase</keyword>
<proteinExistence type="inferred from homology"/>
<evidence type="ECO:0000313" key="10">
    <source>
        <dbReference type="EMBL" id="ADP00025.1"/>
    </source>
</evidence>
<organism evidence="10 11">
    <name type="scientific">Cyanophage 9515-10a</name>
    <dbReference type="NCBI Taxonomy" id="444875"/>
    <lineage>
        <taxon>Viruses</taxon>
        <taxon>Duplodnaviria</taxon>
        <taxon>Heunggongvirae</taxon>
        <taxon>Uroviricota</taxon>
        <taxon>Caudoviricetes</taxon>
        <taxon>Autographivirales</taxon>
        <taxon>Sechaudvirinae</taxon>
        <taxon>Tangaroavirus</taxon>
        <taxon>Tangaroavirus tv951510a</taxon>
    </lineage>
</organism>